<evidence type="ECO:0000259" key="2">
    <source>
        <dbReference type="Pfam" id="PF07486"/>
    </source>
</evidence>
<dbReference type="InterPro" id="IPR011105">
    <property type="entry name" value="Cell_wall_hydrolase_SleB"/>
</dbReference>
<dbReference type="InterPro" id="IPR042047">
    <property type="entry name" value="SleB_dom1"/>
</dbReference>
<organism evidence="3 4">
    <name type="scientific">Sphingomonas lacunae</name>
    <dbReference type="NCBI Taxonomy" id="2698828"/>
    <lineage>
        <taxon>Bacteria</taxon>
        <taxon>Pseudomonadati</taxon>
        <taxon>Pseudomonadota</taxon>
        <taxon>Alphaproteobacteria</taxon>
        <taxon>Sphingomonadales</taxon>
        <taxon>Sphingomonadaceae</taxon>
        <taxon>Sphingomonas</taxon>
    </lineage>
</organism>
<protein>
    <submittedName>
        <fullName evidence="3">Cell wall hydrolase</fullName>
    </submittedName>
</protein>
<name>A0A6M4AXK5_9SPHN</name>
<dbReference type="EMBL" id="CP053015">
    <property type="protein sequence ID" value="QJQ33803.1"/>
    <property type="molecule type" value="Genomic_DNA"/>
</dbReference>
<keyword evidence="4" id="KW-1185">Reference proteome</keyword>
<gene>
    <name evidence="3" type="ORF">GV829_13870</name>
</gene>
<dbReference type="Gene3D" id="1.10.10.2520">
    <property type="entry name" value="Cell wall hydrolase SleB, domain 1"/>
    <property type="match status" value="1"/>
</dbReference>
<proteinExistence type="predicted"/>
<feature type="domain" description="Cell wall hydrolase SleB" evidence="2">
    <location>
        <begin position="127"/>
        <end position="235"/>
    </location>
</feature>
<dbReference type="GO" id="GO:0016787">
    <property type="term" value="F:hydrolase activity"/>
    <property type="evidence" value="ECO:0007669"/>
    <property type="project" value="UniProtKB-KW"/>
</dbReference>
<dbReference type="AlphaFoldDB" id="A0A6M4AXK5"/>
<sequence length="378" mass="39373">MALVPALLLGSHQLWGNPFSPEPYSVSVPVTLKPYDAQLWSLVNATSFDAAREIAPDLPDPTALPTVAELAGGDGEAALPPANAAAMRMEAYVGPPPTRYVFRGATATDTARAHYCLTAALYYEAASESDDGMRAVAQVVLNRVRHPSFPGSVCGVVFQGSQRPLVCQFTFACDGAMARSPSRTNWSRASRIAAEALAGRTFPAVGVATHYHTTAIWPSWGRSLAMTNIVGAHIFHRWRGRYGTPAAFSRPYSGREPAPGPYLPIAAQLAARAGRNVPSAVVPGTVAAGVTPAMPAGAPAGAPDAATVAAINAARNVPVAGTAATAAAPVPAPINTPGFSQPPVPVAAQPAPSYADPRLNRSGTVREEWRDSGTNIRR</sequence>
<accession>A0A6M4AXK5</accession>
<dbReference type="KEGG" id="slan:GV829_13870"/>
<evidence type="ECO:0000313" key="3">
    <source>
        <dbReference type="EMBL" id="QJQ33803.1"/>
    </source>
</evidence>
<dbReference type="Proteomes" id="UP000503018">
    <property type="component" value="Chromosome"/>
</dbReference>
<evidence type="ECO:0000256" key="1">
    <source>
        <dbReference type="SAM" id="MobiDB-lite"/>
    </source>
</evidence>
<keyword evidence="3" id="KW-0378">Hydrolase</keyword>
<dbReference type="Pfam" id="PF07486">
    <property type="entry name" value="Hydrolase_2"/>
    <property type="match status" value="1"/>
</dbReference>
<evidence type="ECO:0000313" key="4">
    <source>
        <dbReference type="Proteomes" id="UP000503018"/>
    </source>
</evidence>
<feature type="region of interest" description="Disordered" evidence="1">
    <location>
        <begin position="337"/>
        <end position="378"/>
    </location>
</feature>
<reference evidence="3 4" key="1">
    <citation type="submission" date="2020-01" db="EMBL/GenBank/DDBJ databases">
        <title>Sphingomonas sp. strain CSW-10.</title>
        <authorList>
            <person name="Chen W.-M."/>
        </authorList>
    </citation>
    <scope>NUCLEOTIDE SEQUENCE [LARGE SCALE GENOMIC DNA]</scope>
    <source>
        <strain evidence="3 4">CSW-10</strain>
    </source>
</reference>